<dbReference type="InterPro" id="IPR011250">
    <property type="entry name" value="OMP/PagP_B-barrel"/>
</dbReference>
<gene>
    <name evidence="4" type="ORF">Q664_37220</name>
</gene>
<comment type="caution">
    <text evidence="4">The sequence shown here is derived from an EMBL/GenBank/DDBJ whole genome shotgun (WGS) entry which is preliminary data.</text>
</comment>
<name>A0A084SKU1_9BACT</name>
<dbReference type="EMBL" id="JPMI01000263">
    <property type="protein sequence ID" value="KFA89076.1"/>
    <property type="molecule type" value="Genomic_DNA"/>
</dbReference>
<feature type="signal peptide" evidence="2">
    <location>
        <begin position="1"/>
        <end position="21"/>
    </location>
</feature>
<dbReference type="Gene3D" id="2.40.160.20">
    <property type="match status" value="1"/>
</dbReference>
<feature type="domain" description="Outer membrane protein beta-barrel" evidence="3">
    <location>
        <begin position="42"/>
        <end position="206"/>
    </location>
</feature>
<dbReference type="Proteomes" id="UP000028547">
    <property type="component" value="Unassembled WGS sequence"/>
</dbReference>
<evidence type="ECO:0000256" key="2">
    <source>
        <dbReference type="SAM" id="SignalP"/>
    </source>
</evidence>
<protein>
    <recommendedName>
        <fullName evidence="3">Outer membrane protein beta-barrel domain-containing protein</fullName>
    </recommendedName>
</protein>
<dbReference type="AlphaFoldDB" id="A0A084SKU1"/>
<dbReference type="InterPro" id="IPR027385">
    <property type="entry name" value="Beta-barrel_OMP"/>
</dbReference>
<evidence type="ECO:0000313" key="5">
    <source>
        <dbReference type="Proteomes" id="UP000028547"/>
    </source>
</evidence>
<keyword evidence="1 2" id="KW-0732">Signal</keyword>
<evidence type="ECO:0000259" key="3">
    <source>
        <dbReference type="Pfam" id="PF13505"/>
    </source>
</evidence>
<dbReference type="RefSeq" id="WP_043406526.1">
    <property type="nucleotide sequence ID" value="NZ_JPMI01000263.1"/>
</dbReference>
<organism evidence="4 5">
    <name type="scientific">Archangium violaceum Cb vi76</name>
    <dbReference type="NCBI Taxonomy" id="1406225"/>
    <lineage>
        <taxon>Bacteria</taxon>
        <taxon>Pseudomonadati</taxon>
        <taxon>Myxococcota</taxon>
        <taxon>Myxococcia</taxon>
        <taxon>Myxococcales</taxon>
        <taxon>Cystobacterineae</taxon>
        <taxon>Archangiaceae</taxon>
        <taxon>Archangium</taxon>
    </lineage>
</organism>
<evidence type="ECO:0000256" key="1">
    <source>
        <dbReference type="ARBA" id="ARBA00022729"/>
    </source>
</evidence>
<proteinExistence type="predicted"/>
<dbReference type="Pfam" id="PF13505">
    <property type="entry name" value="OMP_b-brl"/>
    <property type="match status" value="1"/>
</dbReference>
<sequence length="219" mass="22623">MKSVIRLGLCAAALWGGAALAGDEWNQPAYGGSGVDDQVVYVPVQETGSDKGLYVLLGGGTEGYTGDLAPDLNAGFAYGATVGFKPTRGLGIELGYNGGLTDIDTFGPGGAADGADIIRNGGQAAITVGLIPTKLQPYLMGGIGIENHNVRGISPLAGYQDDTSGYVPAGVGLRYNIGTLLTADARVSYNIPFEQDFAPIDNDIWNGRYQALLQLGGTY</sequence>
<dbReference type="SUPFAM" id="SSF56925">
    <property type="entry name" value="OMPA-like"/>
    <property type="match status" value="1"/>
</dbReference>
<reference evidence="4 5" key="1">
    <citation type="submission" date="2014-07" db="EMBL/GenBank/DDBJ databases">
        <title>Draft Genome Sequence of Gephyronic Acid Producer, Cystobacter violaceus Strain Cb vi76.</title>
        <authorList>
            <person name="Stevens D.C."/>
            <person name="Young J."/>
            <person name="Carmichael R."/>
            <person name="Tan J."/>
            <person name="Taylor R.E."/>
        </authorList>
    </citation>
    <scope>NUCLEOTIDE SEQUENCE [LARGE SCALE GENOMIC DNA]</scope>
    <source>
        <strain evidence="4 5">Cb vi76</strain>
    </source>
</reference>
<feature type="chain" id="PRO_5001781641" description="Outer membrane protein beta-barrel domain-containing protein" evidence="2">
    <location>
        <begin position="22"/>
        <end position="219"/>
    </location>
</feature>
<accession>A0A084SKU1</accession>
<evidence type="ECO:0000313" key="4">
    <source>
        <dbReference type="EMBL" id="KFA89076.1"/>
    </source>
</evidence>